<evidence type="ECO:0000256" key="1">
    <source>
        <dbReference type="SAM" id="MobiDB-lite"/>
    </source>
</evidence>
<dbReference type="Proteomes" id="UP000265140">
    <property type="component" value="Chromosome 9"/>
</dbReference>
<reference evidence="3" key="1">
    <citation type="journal article" date="2014" name="PLoS ONE">
        <title>The genome and linkage map of the northern pike (Esox lucius): conserved synteny revealed between the salmonid sister group and the Neoteleostei.</title>
        <authorList>
            <person name="Rondeau E.B."/>
            <person name="Minkley D.R."/>
            <person name="Leong J.S."/>
            <person name="Messmer A.M."/>
            <person name="Jantzen J.R."/>
            <person name="von Schalburg K.R."/>
            <person name="Lemon C."/>
            <person name="Bird N.H."/>
            <person name="Koop B.F."/>
        </authorList>
    </citation>
    <scope>NUCLEOTIDE SEQUENCE</scope>
</reference>
<reference evidence="2" key="4">
    <citation type="submission" date="2025-09" db="UniProtKB">
        <authorList>
            <consortium name="Ensembl"/>
        </authorList>
    </citation>
    <scope>IDENTIFICATION</scope>
</reference>
<dbReference type="AlphaFoldDB" id="A0A3P9A7I5"/>
<accession>A0A3P9A7I5</accession>
<keyword evidence="3" id="KW-1185">Reference proteome</keyword>
<dbReference type="GeneTree" id="ENSGT00970000197675"/>
<reference evidence="2" key="2">
    <citation type="submission" date="2020-02" db="EMBL/GenBank/DDBJ databases">
        <title>Esox lucius (northern pike) genome, fEsoLuc1, primary haplotype.</title>
        <authorList>
            <person name="Myers G."/>
            <person name="Karagic N."/>
            <person name="Meyer A."/>
            <person name="Pippel M."/>
            <person name="Reichard M."/>
            <person name="Winkler S."/>
            <person name="Tracey A."/>
            <person name="Sims Y."/>
            <person name="Howe K."/>
            <person name="Rhie A."/>
            <person name="Formenti G."/>
            <person name="Durbin R."/>
            <person name="Fedrigo O."/>
            <person name="Jarvis E.D."/>
        </authorList>
    </citation>
    <scope>NUCLEOTIDE SEQUENCE [LARGE SCALE GENOMIC DNA]</scope>
</reference>
<sequence length="81" mass="9137">MRTILMYSNACLWWFRIRSPLSCSHTLTCSSAVRCLVLAAMARDSRSHSHANSTPNCMAKTRSTANNRGEARARLSYRDNT</sequence>
<dbReference type="InParanoid" id="A0A3P9A7I5"/>
<evidence type="ECO:0000313" key="2">
    <source>
        <dbReference type="Ensembl" id="ENSELUP00000036690.2"/>
    </source>
</evidence>
<evidence type="ECO:0000313" key="3">
    <source>
        <dbReference type="Proteomes" id="UP000265140"/>
    </source>
</evidence>
<feature type="compositionally biased region" description="Polar residues" evidence="1">
    <location>
        <begin position="50"/>
        <end position="67"/>
    </location>
</feature>
<dbReference type="Bgee" id="ENSELUG00000016063">
    <property type="expression patterns" value="Expressed in ovary and 3 other cell types or tissues"/>
</dbReference>
<proteinExistence type="predicted"/>
<organism evidence="2 3">
    <name type="scientific">Esox lucius</name>
    <name type="common">Northern pike</name>
    <dbReference type="NCBI Taxonomy" id="8010"/>
    <lineage>
        <taxon>Eukaryota</taxon>
        <taxon>Metazoa</taxon>
        <taxon>Chordata</taxon>
        <taxon>Craniata</taxon>
        <taxon>Vertebrata</taxon>
        <taxon>Euteleostomi</taxon>
        <taxon>Actinopterygii</taxon>
        <taxon>Neopterygii</taxon>
        <taxon>Teleostei</taxon>
        <taxon>Protacanthopterygii</taxon>
        <taxon>Esociformes</taxon>
        <taxon>Esocidae</taxon>
        <taxon>Esox</taxon>
    </lineage>
</organism>
<feature type="region of interest" description="Disordered" evidence="1">
    <location>
        <begin position="44"/>
        <end position="81"/>
    </location>
</feature>
<dbReference type="Ensembl" id="ENSELUT00000025522.3">
    <property type="protein sequence ID" value="ENSELUP00000036690.2"/>
    <property type="gene ID" value="ENSELUG00000016063.3"/>
</dbReference>
<reference evidence="2" key="3">
    <citation type="submission" date="2025-08" db="UniProtKB">
        <authorList>
            <consortium name="Ensembl"/>
        </authorList>
    </citation>
    <scope>IDENTIFICATION</scope>
</reference>
<name>A0A3P9A7I5_ESOLU</name>
<feature type="compositionally biased region" description="Basic and acidic residues" evidence="1">
    <location>
        <begin position="69"/>
        <end position="81"/>
    </location>
</feature>
<protein>
    <submittedName>
        <fullName evidence="2">Uncharacterized protein</fullName>
    </submittedName>
</protein>